<feature type="transmembrane region" description="Helical" evidence="6">
    <location>
        <begin position="43"/>
        <end position="66"/>
    </location>
</feature>
<evidence type="ECO:0000259" key="7">
    <source>
        <dbReference type="Pfam" id="PF11710"/>
    </source>
</evidence>
<feature type="compositionally biased region" description="Low complexity" evidence="5">
    <location>
        <begin position="421"/>
        <end position="432"/>
    </location>
</feature>
<feature type="compositionally biased region" description="Polar residues" evidence="5">
    <location>
        <begin position="262"/>
        <end position="276"/>
    </location>
</feature>
<evidence type="ECO:0000313" key="9">
    <source>
        <dbReference type="Proteomes" id="UP000007129"/>
    </source>
</evidence>
<dbReference type="eggNOG" id="ENOG502SIRC">
    <property type="taxonomic scope" value="Eukaryota"/>
</dbReference>
<dbReference type="GO" id="GO:0004930">
    <property type="term" value="F:G protein-coupled receptor activity"/>
    <property type="evidence" value="ECO:0007669"/>
    <property type="project" value="TreeGrafter"/>
</dbReference>
<feature type="region of interest" description="Disordered" evidence="5">
    <location>
        <begin position="411"/>
        <end position="433"/>
    </location>
</feature>
<evidence type="ECO:0000256" key="5">
    <source>
        <dbReference type="SAM" id="MobiDB-lite"/>
    </source>
</evidence>
<comment type="caution">
    <text evidence="8">The sequence shown here is derived from an EMBL/GenBank/DDBJ whole genome shotgun (WGS) entry which is preliminary data.</text>
</comment>
<dbReference type="InterPro" id="IPR023041">
    <property type="entry name" value="Glucose_rcpt_Git3-like_N"/>
</dbReference>
<comment type="subcellular location">
    <subcellularLocation>
        <location evidence="1">Membrane</location>
        <topology evidence="1">Multi-pass membrane protein</topology>
    </subcellularLocation>
</comment>
<sequence>MAYDELIATITLVGSLLSCVATTCVLISYIVYREQQRSFRHALVLNLALAEFINSLNNSISGIVYVTNHSLSPSPACTLNGWVGQLSVQAADFSILAIALVTVLTITRKTYMPNASLGRKVVICLSVWIVPIITSITATAMGQMVPVSGNWCWISSKRTDLRYALTHGWRFAIIFSTIGIYIYVYWYMTRHFAEMATSKLKGSYDTDPNSNSTGATGTTVSSRGYHKPKKRGFEVMSDEDLELGDVHRSRRVSFPTDVANFPGQSTNFPGNNTNPEFTFDRRNDSVTKNTGAQIMEEEIAPEESLPITNSQSLEEDLDLPMQGPRLSQTFTAPSPPPPLHPDPIHHVDAGAPVRPTSPLDYHTPNYQPMAPPPHPRQLSAPTPLPSPPPPLASPHAHSTTSFQPLVLHNTAPAAASGDPNRISTTSVSSVARRQSRQVEREIKRMLLLNAYPIMYVILWIPGIVNRLLEATGHGQNKTLAVLQSSSQYVGFANALTYGFNEHLRERIKGDLGRWIRGE</sequence>
<proteinExistence type="predicted"/>
<dbReference type="HOGENOM" id="CLU_032576_1_0_1"/>
<dbReference type="Gene3D" id="1.20.1070.10">
    <property type="entry name" value="Rhodopsin 7-helix transmembrane proteins"/>
    <property type="match status" value="1"/>
</dbReference>
<evidence type="ECO:0000256" key="1">
    <source>
        <dbReference type="ARBA" id="ARBA00004141"/>
    </source>
</evidence>
<dbReference type="AlphaFoldDB" id="K2SIW6"/>
<evidence type="ECO:0000256" key="2">
    <source>
        <dbReference type="ARBA" id="ARBA00022692"/>
    </source>
</evidence>
<keyword evidence="8" id="KW-0675">Receptor</keyword>
<evidence type="ECO:0000313" key="8">
    <source>
        <dbReference type="EMBL" id="EKG16790.1"/>
    </source>
</evidence>
<dbReference type="SUPFAM" id="SSF81321">
    <property type="entry name" value="Family A G protein-coupled receptor-like"/>
    <property type="match status" value="1"/>
</dbReference>
<dbReference type="PANTHER" id="PTHR23112">
    <property type="entry name" value="G PROTEIN-COUPLED RECEPTOR 157-RELATED"/>
    <property type="match status" value="1"/>
</dbReference>
<dbReference type="OrthoDB" id="100006at2759"/>
<dbReference type="GO" id="GO:0007189">
    <property type="term" value="P:adenylate cyclase-activating G protein-coupled receptor signaling pathway"/>
    <property type="evidence" value="ECO:0007669"/>
    <property type="project" value="TreeGrafter"/>
</dbReference>
<feature type="transmembrane region" description="Helical" evidence="6">
    <location>
        <begin position="446"/>
        <end position="464"/>
    </location>
</feature>
<organism evidence="8 9">
    <name type="scientific">Macrophomina phaseolina (strain MS6)</name>
    <name type="common">Charcoal rot fungus</name>
    <dbReference type="NCBI Taxonomy" id="1126212"/>
    <lineage>
        <taxon>Eukaryota</taxon>
        <taxon>Fungi</taxon>
        <taxon>Dikarya</taxon>
        <taxon>Ascomycota</taxon>
        <taxon>Pezizomycotina</taxon>
        <taxon>Dothideomycetes</taxon>
        <taxon>Dothideomycetes incertae sedis</taxon>
        <taxon>Botryosphaeriales</taxon>
        <taxon>Botryosphaeriaceae</taxon>
        <taxon>Macrophomina</taxon>
    </lineage>
</organism>
<keyword evidence="3 6" id="KW-1133">Transmembrane helix</keyword>
<keyword evidence="4 6" id="KW-0472">Membrane</keyword>
<feature type="region of interest" description="Disordered" evidence="5">
    <location>
        <begin position="321"/>
        <end position="399"/>
    </location>
</feature>
<keyword evidence="2 6" id="KW-0812">Transmembrane</keyword>
<feature type="domain" description="Glucose receptor Git3-like N-terminal" evidence="7">
    <location>
        <begin position="9"/>
        <end position="194"/>
    </location>
</feature>
<evidence type="ECO:0000256" key="3">
    <source>
        <dbReference type="ARBA" id="ARBA00022989"/>
    </source>
</evidence>
<feature type="compositionally biased region" description="Polar residues" evidence="5">
    <location>
        <begin position="206"/>
        <end position="222"/>
    </location>
</feature>
<dbReference type="GO" id="GO:0005886">
    <property type="term" value="C:plasma membrane"/>
    <property type="evidence" value="ECO:0007669"/>
    <property type="project" value="TreeGrafter"/>
</dbReference>
<dbReference type="InParanoid" id="K2SIW6"/>
<dbReference type="STRING" id="1126212.K2SIW6"/>
<dbReference type="PANTHER" id="PTHR23112:SF37">
    <property type="entry name" value="G PROTEIN-COUPLED RECEPTOR GPR1"/>
    <property type="match status" value="1"/>
</dbReference>
<dbReference type="VEuPathDB" id="FungiDB:MPH_05993"/>
<name>K2SIW6_MACPH</name>
<reference evidence="8 9" key="1">
    <citation type="journal article" date="2012" name="BMC Genomics">
        <title>Tools to kill: Genome of one of the most destructive plant pathogenic fungi Macrophomina phaseolina.</title>
        <authorList>
            <person name="Islam M.S."/>
            <person name="Haque M.S."/>
            <person name="Islam M.M."/>
            <person name="Emdad E.M."/>
            <person name="Halim A."/>
            <person name="Hossen Q.M.M."/>
            <person name="Hossain M.Z."/>
            <person name="Ahmed B."/>
            <person name="Rahim S."/>
            <person name="Rahman M.S."/>
            <person name="Alam M.M."/>
            <person name="Hou S."/>
            <person name="Wan X."/>
            <person name="Saito J.A."/>
            <person name="Alam M."/>
        </authorList>
    </citation>
    <scope>NUCLEOTIDE SEQUENCE [LARGE SCALE GENOMIC DNA]</scope>
    <source>
        <strain evidence="8 9">MS6</strain>
    </source>
</reference>
<dbReference type="EMBL" id="AHHD01000261">
    <property type="protein sequence ID" value="EKG16790.1"/>
    <property type="molecule type" value="Genomic_DNA"/>
</dbReference>
<protein>
    <submittedName>
        <fullName evidence="8">Glucose receptor Git3</fullName>
    </submittedName>
</protein>
<feature type="transmembrane region" description="Helical" evidence="6">
    <location>
        <begin position="118"/>
        <end position="141"/>
    </location>
</feature>
<feature type="compositionally biased region" description="Pro residues" evidence="5">
    <location>
        <begin position="382"/>
        <end position="392"/>
    </location>
</feature>
<feature type="transmembrane region" description="Helical" evidence="6">
    <location>
        <begin position="6"/>
        <end position="31"/>
    </location>
</feature>
<feature type="region of interest" description="Disordered" evidence="5">
    <location>
        <begin position="203"/>
        <end position="231"/>
    </location>
</feature>
<feature type="region of interest" description="Disordered" evidence="5">
    <location>
        <begin position="256"/>
        <end position="284"/>
    </location>
</feature>
<dbReference type="Pfam" id="PF11710">
    <property type="entry name" value="Git3"/>
    <property type="match status" value="1"/>
</dbReference>
<feature type="transmembrane region" description="Helical" evidence="6">
    <location>
        <begin position="168"/>
        <end position="188"/>
    </location>
</feature>
<feature type="transmembrane region" description="Helical" evidence="6">
    <location>
        <begin position="86"/>
        <end position="106"/>
    </location>
</feature>
<evidence type="ECO:0000256" key="6">
    <source>
        <dbReference type="SAM" id="Phobius"/>
    </source>
</evidence>
<gene>
    <name evidence="8" type="ORF">MPH_05993</name>
</gene>
<dbReference type="Proteomes" id="UP000007129">
    <property type="component" value="Unassembled WGS sequence"/>
</dbReference>
<evidence type="ECO:0000256" key="4">
    <source>
        <dbReference type="ARBA" id="ARBA00023136"/>
    </source>
</evidence>
<accession>K2SIW6</accession>